<feature type="compositionally biased region" description="Basic and acidic residues" evidence="1">
    <location>
        <begin position="24"/>
        <end position="33"/>
    </location>
</feature>
<dbReference type="EMBL" id="JADGJH010003414">
    <property type="protein sequence ID" value="KAJ3091121.1"/>
    <property type="molecule type" value="Genomic_DNA"/>
</dbReference>
<reference evidence="2" key="1">
    <citation type="submission" date="2020-05" db="EMBL/GenBank/DDBJ databases">
        <title>Phylogenomic resolution of chytrid fungi.</title>
        <authorList>
            <person name="Stajich J.E."/>
            <person name="Amses K."/>
            <person name="Simmons R."/>
            <person name="Seto K."/>
            <person name="Myers J."/>
            <person name="Bonds A."/>
            <person name="Quandt C.A."/>
            <person name="Barry K."/>
            <person name="Liu P."/>
            <person name="Grigoriev I."/>
            <person name="Longcore J.E."/>
            <person name="James T.Y."/>
        </authorList>
    </citation>
    <scope>NUCLEOTIDE SEQUENCE</scope>
    <source>
        <strain evidence="2">JEL0513</strain>
    </source>
</reference>
<feature type="compositionally biased region" description="Low complexity" evidence="1">
    <location>
        <begin position="1"/>
        <end position="14"/>
    </location>
</feature>
<feature type="compositionally biased region" description="Acidic residues" evidence="1">
    <location>
        <begin position="34"/>
        <end position="44"/>
    </location>
</feature>
<evidence type="ECO:0000313" key="2">
    <source>
        <dbReference type="EMBL" id="KAJ3091121.1"/>
    </source>
</evidence>
<accession>A0AAD5SV73</accession>
<name>A0AAD5SV73_9FUNG</name>
<dbReference type="AlphaFoldDB" id="A0AAD5SV73"/>
<protein>
    <submittedName>
        <fullName evidence="2">Uncharacterized protein</fullName>
    </submittedName>
</protein>
<comment type="caution">
    <text evidence="2">The sequence shown here is derived from an EMBL/GenBank/DDBJ whole genome shotgun (WGS) entry which is preliminary data.</text>
</comment>
<sequence>MSSSSKSLVASAAAIGIDSEDDFEVPRPKKEEPTSEFELEDEACPDSASGKNNEKSNEESSAESEEFELAVVQRKRVTSSTSIIPTTATKKRAVDQLDSEGLDNDNTPTTIVSASSNAAPIVGVPIESIFKDDVVALSDDGRLHINGVWKQQIDSVTMAALRLIGDTSKLKLSNDVKSYPVSERTRIHVELAKSRLQSDYEYCTNLGCDALLFNYVMAQLDDDQFNFNLSNLKNVPAKVNAWSRKSKGQNKDSTRTGYKNSFRYKGRQPAQDLPSIAKTVLKTISLFESSEDVKAAIMASDVPFEADRDLVVYYCGMHGSSTQFIVENHVRNFKHGIRLTSGYVLVGRDMLHLMVLGRKMGEGDENGLEGTIAKESFNL</sequence>
<keyword evidence="3" id="KW-1185">Reference proteome</keyword>
<dbReference type="Proteomes" id="UP001211907">
    <property type="component" value="Unassembled WGS sequence"/>
</dbReference>
<feature type="non-terminal residue" evidence="2">
    <location>
        <position position="1"/>
    </location>
</feature>
<organism evidence="2 3">
    <name type="scientific">Physocladia obscura</name>
    <dbReference type="NCBI Taxonomy" id="109957"/>
    <lineage>
        <taxon>Eukaryota</taxon>
        <taxon>Fungi</taxon>
        <taxon>Fungi incertae sedis</taxon>
        <taxon>Chytridiomycota</taxon>
        <taxon>Chytridiomycota incertae sedis</taxon>
        <taxon>Chytridiomycetes</taxon>
        <taxon>Chytridiales</taxon>
        <taxon>Chytriomycetaceae</taxon>
        <taxon>Physocladia</taxon>
    </lineage>
</organism>
<proteinExistence type="predicted"/>
<feature type="region of interest" description="Disordered" evidence="1">
    <location>
        <begin position="1"/>
        <end position="68"/>
    </location>
</feature>
<evidence type="ECO:0000256" key="1">
    <source>
        <dbReference type="SAM" id="MobiDB-lite"/>
    </source>
</evidence>
<gene>
    <name evidence="2" type="ORF">HK100_007265</name>
</gene>
<evidence type="ECO:0000313" key="3">
    <source>
        <dbReference type="Proteomes" id="UP001211907"/>
    </source>
</evidence>